<keyword evidence="2" id="KW-0229">DNA integration</keyword>
<dbReference type="RefSeq" id="WP_062916693.1">
    <property type="nucleotide sequence ID" value="NZ_CP012288.1"/>
</dbReference>
<dbReference type="InterPro" id="IPR028259">
    <property type="entry name" value="AP2-like_int_N"/>
</dbReference>
<dbReference type="EMBL" id="CP012288">
    <property type="protein sequence ID" value="AMV67626.1"/>
    <property type="molecule type" value="Genomic_DNA"/>
</dbReference>
<dbReference type="InterPro" id="IPR004107">
    <property type="entry name" value="Integrase_SAM-like_N"/>
</dbReference>
<keyword evidence="7" id="KW-1185">Reference proteome</keyword>
<dbReference type="SUPFAM" id="SSF56349">
    <property type="entry name" value="DNA breaking-rejoining enzymes"/>
    <property type="match status" value="1"/>
</dbReference>
<dbReference type="PANTHER" id="PTHR30629">
    <property type="entry name" value="PROPHAGE INTEGRASE"/>
    <property type="match status" value="1"/>
</dbReference>
<evidence type="ECO:0000313" key="7">
    <source>
        <dbReference type="Proteomes" id="UP000076244"/>
    </source>
</evidence>
<keyword evidence="3" id="KW-0238">DNA-binding</keyword>
<comment type="similarity">
    <text evidence="1">Belongs to the 'phage' integrase family.</text>
</comment>
<sequence length="383" mass="45229">MATNSNIKKVQLKTGVRYDVNVRLGNDSNGKPVRPHKRFKTYTDAKKWLDKIQYDYNVKDFNGNAPITFQDLYEKWFVEYKEDKKESTYVKTRDIFKLHILPFLGDKTLDSITRQYCNDLVKKWHDKPLVQYKRFRTYVISVFNYAIRMEMIMTNPMEYTHVSRDTRERKSENTKFYNRDELNTFLDCANKSGDPRKYLFFRVLAYTGLRRGELIALRFSDIDMKNNIIHVTRTQTDGENFRPIIQTPKTSTSVRDVPVDAQTMNYIKDWKLELMQDLMVLGNKWNGKEQFLIPSLARNTMLSKSQPNAWNRSICKRYGLRRISIHSFRHTFATLSMESGNSLFDTQKIMGHAKSEITEQIYAHQTESEKTQAISNLADYLKN</sequence>
<evidence type="ECO:0000256" key="2">
    <source>
        <dbReference type="ARBA" id="ARBA00022908"/>
    </source>
</evidence>
<dbReference type="CDD" id="cd01189">
    <property type="entry name" value="INT_ICEBs1_C_like"/>
    <property type="match status" value="1"/>
</dbReference>
<evidence type="ECO:0000313" key="6">
    <source>
        <dbReference type="EMBL" id="AMV67626.1"/>
    </source>
</evidence>
<dbReference type="Pfam" id="PF00589">
    <property type="entry name" value="Phage_integrase"/>
    <property type="match status" value="1"/>
</dbReference>
<dbReference type="Gene3D" id="1.10.443.10">
    <property type="entry name" value="Intergrase catalytic core"/>
    <property type="match status" value="1"/>
</dbReference>
<evidence type="ECO:0000256" key="1">
    <source>
        <dbReference type="ARBA" id="ARBA00008857"/>
    </source>
</evidence>
<protein>
    <submittedName>
        <fullName evidence="6">Integrase</fullName>
    </submittedName>
</protein>
<dbReference type="Proteomes" id="UP000076244">
    <property type="component" value="Chromosome"/>
</dbReference>
<accession>A0ABM6A5Q6</accession>
<reference evidence="6 7" key="1">
    <citation type="journal article" date="2016" name="PLoS ONE">
        <title>The Identification of Novel Diagnostic Marker Genes for the Detection of Beer Spoiling Pediococcus damnosus Strains Using the BlAst Diagnostic Gene findEr.</title>
        <authorList>
            <person name="Behr J."/>
            <person name="Geissler A.J."/>
            <person name="Schmid J."/>
            <person name="Zehe A."/>
            <person name="Vogel R.F."/>
        </authorList>
    </citation>
    <scope>NUCLEOTIDE SEQUENCE [LARGE SCALE GENOMIC DNA]</scope>
    <source>
        <strain evidence="6 7">TMW 2.1535</strain>
    </source>
</reference>
<dbReference type="InterPro" id="IPR011010">
    <property type="entry name" value="DNA_brk_join_enz"/>
</dbReference>
<dbReference type="PROSITE" id="PS51898">
    <property type="entry name" value="TYR_RECOMBINASE"/>
    <property type="match status" value="1"/>
</dbReference>
<keyword evidence="4" id="KW-0233">DNA recombination</keyword>
<dbReference type="PANTHER" id="PTHR30629:SF2">
    <property type="entry name" value="PROPHAGE INTEGRASE INTS-RELATED"/>
    <property type="match status" value="1"/>
</dbReference>
<feature type="domain" description="Tyr recombinase" evidence="5">
    <location>
        <begin position="172"/>
        <end position="375"/>
    </location>
</feature>
<gene>
    <name evidence="6" type="ORF">ADU72_1701</name>
</gene>
<evidence type="ECO:0000256" key="4">
    <source>
        <dbReference type="ARBA" id="ARBA00023172"/>
    </source>
</evidence>
<organism evidence="6 7">
    <name type="scientific">Pediococcus damnosus</name>
    <dbReference type="NCBI Taxonomy" id="51663"/>
    <lineage>
        <taxon>Bacteria</taxon>
        <taxon>Bacillati</taxon>
        <taxon>Bacillota</taxon>
        <taxon>Bacilli</taxon>
        <taxon>Lactobacillales</taxon>
        <taxon>Lactobacillaceae</taxon>
        <taxon>Pediococcus</taxon>
    </lineage>
</organism>
<proteinExistence type="inferred from homology"/>
<dbReference type="Pfam" id="PF14659">
    <property type="entry name" value="Phage_int_SAM_3"/>
    <property type="match status" value="1"/>
</dbReference>
<dbReference type="InterPro" id="IPR002104">
    <property type="entry name" value="Integrase_catalytic"/>
</dbReference>
<dbReference type="InterPro" id="IPR050808">
    <property type="entry name" value="Phage_Integrase"/>
</dbReference>
<evidence type="ECO:0000256" key="3">
    <source>
        <dbReference type="ARBA" id="ARBA00023125"/>
    </source>
</evidence>
<dbReference type="InterPro" id="IPR013762">
    <property type="entry name" value="Integrase-like_cat_sf"/>
</dbReference>
<dbReference type="Gene3D" id="1.10.150.130">
    <property type="match status" value="1"/>
</dbReference>
<dbReference type="InterPro" id="IPR010998">
    <property type="entry name" value="Integrase_recombinase_N"/>
</dbReference>
<dbReference type="Pfam" id="PF14657">
    <property type="entry name" value="Arm-DNA-bind_4"/>
    <property type="match status" value="1"/>
</dbReference>
<name>A0ABM6A5Q6_9LACO</name>
<evidence type="ECO:0000259" key="5">
    <source>
        <dbReference type="PROSITE" id="PS51898"/>
    </source>
</evidence>